<name>A0ABV3Z1X2_9PROT</name>
<dbReference type="Proteomes" id="UP001560685">
    <property type="component" value="Unassembled WGS sequence"/>
</dbReference>
<dbReference type="Gene3D" id="1.20.58.320">
    <property type="entry name" value="TPR-like"/>
    <property type="match status" value="1"/>
</dbReference>
<gene>
    <name evidence="1" type="ORF">ABFZ84_01680</name>
</gene>
<comment type="caution">
    <text evidence="1">The sequence shown here is derived from an EMBL/GenBank/DDBJ whole genome shotgun (WGS) entry which is preliminary data.</text>
</comment>
<dbReference type="Pfam" id="PF06041">
    <property type="entry name" value="DUF924"/>
    <property type="match status" value="1"/>
</dbReference>
<keyword evidence="2" id="KW-1185">Reference proteome</keyword>
<dbReference type="EMBL" id="JBEHZE010000001">
    <property type="protein sequence ID" value="MEX6632247.1"/>
    <property type="molecule type" value="Genomic_DNA"/>
</dbReference>
<dbReference type="SUPFAM" id="SSF48452">
    <property type="entry name" value="TPR-like"/>
    <property type="match status" value="1"/>
</dbReference>
<dbReference type="InterPro" id="IPR011990">
    <property type="entry name" value="TPR-like_helical_dom_sf"/>
</dbReference>
<dbReference type="RefSeq" id="WP_369312135.1">
    <property type="nucleotide sequence ID" value="NZ_JBEHZE010000001.1"/>
</dbReference>
<proteinExistence type="predicted"/>
<evidence type="ECO:0000313" key="2">
    <source>
        <dbReference type="Proteomes" id="UP001560685"/>
    </source>
</evidence>
<sequence length="198" mass="22717">MGEPSRLPSSRRSIRPTAAAAESILTFWFKETKPYLWFRRNDAFDAQINDRFADHVAAAKAGHLDVWRAHPRYSLALIILLDQFSRNLFRDTPRAFAQDEQALDIARDAITRHHGKIADDKAKSFYYMPFMHAEDLSVQIESVNLFKAQLPGTMNLPFAIEHYEIVRDFGRFPHRNKILGRESTPAEIAFLKAGGFNP</sequence>
<evidence type="ECO:0000313" key="1">
    <source>
        <dbReference type="EMBL" id="MEX6632247.1"/>
    </source>
</evidence>
<organism evidence="1 2">
    <name type="scientific">Hyphococcus lacteus</name>
    <dbReference type="NCBI Taxonomy" id="3143536"/>
    <lineage>
        <taxon>Bacteria</taxon>
        <taxon>Pseudomonadati</taxon>
        <taxon>Pseudomonadota</taxon>
        <taxon>Alphaproteobacteria</taxon>
        <taxon>Parvularculales</taxon>
        <taxon>Parvularculaceae</taxon>
        <taxon>Hyphococcus</taxon>
    </lineage>
</organism>
<reference evidence="1 2" key="1">
    <citation type="submission" date="2024-05" db="EMBL/GenBank/DDBJ databases">
        <title>Three bacterial strains, DH-69, EH-24, and ECK-19 isolated from coastal sediments.</title>
        <authorList>
            <person name="Ye Y.-Q."/>
            <person name="Du Z.-J."/>
        </authorList>
    </citation>
    <scope>NUCLEOTIDE SEQUENCE [LARGE SCALE GENOMIC DNA]</scope>
    <source>
        <strain evidence="1 2">ECK-19</strain>
    </source>
</reference>
<protein>
    <submittedName>
        <fullName evidence="1">DUF924 family protein</fullName>
    </submittedName>
</protein>
<dbReference type="InterPro" id="IPR010323">
    <property type="entry name" value="DUF924"/>
</dbReference>
<accession>A0ABV3Z1X2</accession>
<dbReference type="Gene3D" id="1.25.40.10">
    <property type="entry name" value="Tetratricopeptide repeat domain"/>
    <property type="match status" value="1"/>
</dbReference>